<dbReference type="GO" id="GO:0071555">
    <property type="term" value="P:cell wall organization"/>
    <property type="evidence" value="ECO:0007669"/>
    <property type="project" value="TreeGrafter"/>
</dbReference>
<dbReference type="STRING" id="2070753.A0A3A2ZDM7"/>
<gene>
    <name evidence="14" type="ORF">PHISCL_06617</name>
</gene>
<dbReference type="GO" id="GO:0009986">
    <property type="term" value="C:cell surface"/>
    <property type="evidence" value="ECO:0007669"/>
    <property type="project" value="TreeGrafter"/>
</dbReference>
<dbReference type="GO" id="GO:0004338">
    <property type="term" value="F:glucan exo-1,3-beta-glucosidase activity"/>
    <property type="evidence" value="ECO:0007669"/>
    <property type="project" value="UniProtKB-EC"/>
</dbReference>
<dbReference type="GO" id="GO:0005975">
    <property type="term" value="P:carbohydrate metabolic process"/>
    <property type="evidence" value="ECO:0007669"/>
    <property type="project" value="InterPro"/>
</dbReference>
<dbReference type="AlphaFoldDB" id="A0A3A2ZDM7"/>
<sequence length="305" mass="33598">MRVSSLIPLLAAVLPATVSAAGTLGFSLGNKNPDGTCKQASDYKKDFEALKSMSTLVRTYSANDCNTAKNIIPAAKETGFKVVLAVWPDTEESFNQDFNVLKETVPGNEEVVEAITVGSESLYRGDISADTLLQRIKKVQEFFPKMTVGTADSWNKFADGTADPLIQNGVTYFLANGFAYWQGKALNQATKTYFDDMAQALKHIQEVAGDNKDKIRFANGETGWPTNGGTDYGPAKAGTDNAEEYYKKAVCGMLEWGIDVFYFEAFDETWKPKSVGDNGQEQDETHWGMFTDKRTTKFDTSCPKH</sequence>
<dbReference type="PANTHER" id="PTHR16631:SF26">
    <property type="entry name" value="GLUCAN 1,3-BETA-GLUCOSIDASE"/>
    <property type="match status" value="1"/>
</dbReference>
<evidence type="ECO:0000256" key="2">
    <source>
        <dbReference type="ARBA" id="ARBA00008773"/>
    </source>
</evidence>
<evidence type="ECO:0000256" key="7">
    <source>
        <dbReference type="ARBA" id="ARBA00023180"/>
    </source>
</evidence>
<evidence type="ECO:0000256" key="8">
    <source>
        <dbReference type="ARBA" id="ARBA00023295"/>
    </source>
</evidence>
<dbReference type="PANTHER" id="PTHR16631">
    <property type="entry name" value="GLUCAN 1,3-BETA-GLUCOSIDASE"/>
    <property type="match status" value="1"/>
</dbReference>
<keyword evidence="3" id="KW-0134">Cell wall</keyword>
<evidence type="ECO:0000256" key="6">
    <source>
        <dbReference type="ARBA" id="ARBA00022801"/>
    </source>
</evidence>
<dbReference type="InterPro" id="IPR017853">
    <property type="entry name" value="GH"/>
</dbReference>
<protein>
    <recommendedName>
        <fullName evidence="10">glucan 1,3-beta-glucosidase</fullName>
        <ecNumber evidence="10">3.2.1.58</ecNumber>
    </recommendedName>
    <alternativeName>
        <fullName evidence="11">Exo-1,3-beta-glucanase</fullName>
    </alternativeName>
</protein>
<dbReference type="GO" id="GO:0005576">
    <property type="term" value="C:extracellular region"/>
    <property type="evidence" value="ECO:0007669"/>
    <property type="project" value="TreeGrafter"/>
</dbReference>
<evidence type="ECO:0000313" key="15">
    <source>
        <dbReference type="Proteomes" id="UP000266188"/>
    </source>
</evidence>
<dbReference type="OrthoDB" id="1293114at2759"/>
<dbReference type="GO" id="GO:0042973">
    <property type="term" value="F:glucan endo-1,3-beta-D-glucosidase activity"/>
    <property type="evidence" value="ECO:0007669"/>
    <property type="project" value="TreeGrafter"/>
</dbReference>
<keyword evidence="5 13" id="KW-0732">Signal</keyword>
<evidence type="ECO:0000256" key="10">
    <source>
        <dbReference type="ARBA" id="ARBA00038929"/>
    </source>
</evidence>
<evidence type="ECO:0000256" key="1">
    <source>
        <dbReference type="ARBA" id="ARBA00004191"/>
    </source>
</evidence>
<keyword evidence="4" id="KW-0964">Secreted</keyword>
<dbReference type="EMBL" id="MVGC01000256">
    <property type="protein sequence ID" value="RJE21046.1"/>
    <property type="molecule type" value="Genomic_DNA"/>
</dbReference>
<evidence type="ECO:0000256" key="11">
    <source>
        <dbReference type="ARBA" id="ARBA00041761"/>
    </source>
</evidence>
<evidence type="ECO:0000256" key="12">
    <source>
        <dbReference type="RuleBase" id="RU004335"/>
    </source>
</evidence>
<proteinExistence type="inferred from homology"/>
<organism evidence="14 15">
    <name type="scientific">Aspergillus sclerotialis</name>
    <dbReference type="NCBI Taxonomy" id="2070753"/>
    <lineage>
        <taxon>Eukaryota</taxon>
        <taxon>Fungi</taxon>
        <taxon>Dikarya</taxon>
        <taxon>Ascomycota</taxon>
        <taxon>Pezizomycotina</taxon>
        <taxon>Eurotiomycetes</taxon>
        <taxon>Eurotiomycetidae</taxon>
        <taxon>Eurotiales</taxon>
        <taxon>Aspergillaceae</taxon>
        <taxon>Aspergillus</taxon>
        <taxon>Aspergillus subgen. Polypaecilum</taxon>
    </lineage>
</organism>
<evidence type="ECO:0000256" key="5">
    <source>
        <dbReference type="ARBA" id="ARBA00022729"/>
    </source>
</evidence>
<evidence type="ECO:0000313" key="14">
    <source>
        <dbReference type="EMBL" id="RJE21046.1"/>
    </source>
</evidence>
<dbReference type="InterPro" id="IPR000490">
    <property type="entry name" value="Glyco_hydro_17"/>
</dbReference>
<comment type="subcellular location">
    <subcellularLocation>
        <location evidence="1">Secreted</location>
        <location evidence="1">Cell wall</location>
    </subcellularLocation>
</comment>
<dbReference type="InterPro" id="IPR050732">
    <property type="entry name" value="Beta-glucan_modifiers"/>
</dbReference>
<dbReference type="GO" id="GO:0009277">
    <property type="term" value="C:fungal-type cell wall"/>
    <property type="evidence" value="ECO:0007669"/>
    <property type="project" value="TreeGrafter"/>
</dbReference>
<evidence type="ECO:0000256" key="13">
    <source>
        <dbReference type="SAM" id="SignalP"/>
    </source>
</evidence>
<keyword evidence="15" id="KW-1185">Reference proteome</keyword>
<keyword evidence="8" id="KW-0326">Glycosidase</keyword>
<keyword evidence="7" id="KW-0325">Glycoprotein</keyword>
<evidence type="ECO:0000256" key="9">
    <source>
        <dbReference type="ARBA" id="ARBA00036824"/>
    </source>
</evidence>
<accession>A0A3A2ZDM7</accession>
<keyword evidence="6" id="KW-0378">Hydrolase</keyword>
<dbReference type="Pfam" id="PF00332">
    <property type="entry name" value="Glyco_hydro_17"/>
    <property type="match status" value="1"/>
</dbReference>
<reference evidence="15" key="1">
    <citation type="submission" date="2017-02" db="EMBL/GenBank/DDBJ databases">
        <authorList>
            <person name="Tafer H."/>
            <person name="Lopandic K."/>
        </authorList>
    </citation>
    <scope>NUCLEOTIDE SEQUENCE [LARGE SCALE GENOMIC DNA]</scope>
    <source>
        <strain evidence="15">CBS 366.77</strain>
    </source>
</reference>
<feature type="signal peptide" evidence="13">
    <location>
        <begin position="1"/>
        <end position="20"/>
    </location>
</feature>
<comment type="similarity">
    <text evidence="2 12">Belongs to the glycosyl hydrolase 17 family.</text>
</comment>
<comment type="catalytic activity">
    <reaction evidence="9">
        <text>Successive hydrolysis of beta-D-glucose units from the non-reducing ends of (1-&gt;3)-beta-D-glucans, releasing alpha-glucose.</text>
        <dbReference type="EC" id="3.2.1.58"/>
    </reaction>
</comment>
<dbReference type="EC" id="3.2.1.58" evidence="10"/>
<evidence type="ECO:0000256" key="3">
    <source>
        <dbReference type="ARBA" id="ARBA00022512"/>
    </source>
</evidence>
<evidence type="ECO:0000256" key="4">
    <source>
        <dbReference type="ARBA" id="ARBA00022525"/>
    </source>
</evidence>
<dbReference type="Gene3D" id="3.20.20.80">
    <property type="entry name" value="Glycosidases"/>
    <property type="match status" value="1"/>
</dbReference>
<name>A0A3A2ZDM7_9EURO</name>
<comment type="caution">
    <text evidence="14">The sequence shown here is derived from an EMBL/GenBank/DDBJ whole genome shotgun (WGS) entry which is preliminary data.</text>
</comment>
<dbReference type="Proteomes" id="UP000266188">
    <property type="component" value="Unassembled WGS sequence"/>
</dbReference>
<dbReference type="SUPFAM" id="SSF51445">
    <property type="entry name" value="(Trans)glycosidases"/>
    <property type="match status" value="1"/>
</dbReference>
<feature type="chain" id="PRO_5017458659" description="glucan 1,3-beta-glucosidase" evidence="13">
    <location>
        <begin position="21"/>
        <end position="305"/>
    </location>
</feature>